<keyword evidence="6 12" id="KW-0812">Transmembrane</keyword>
<feature type="region of interest" description="Disordered" evidence="13">
    <location>
        <begin position="171"/>
        <end position="197"/>
    </location>
</feature>
<evidence type="ECO:0000313" key="17">
    <source>
        <dbReference type="Proteomes" id="UP000594262"/>
    </source>
</evidence>
<evidence type="ECO:0000256" key="11">
    <source>
        <dbReference type="ARBA" id="ARBA00023180"/>
    </source>
</evidence>
<reference evidence="16" key="1">
    <citation type="submission" date="2021-01" db="UniProtKB">
        <authorList>
            <consortium name="EnsemblMetazoa"/>
        </authorList>
    </citation>
    <scope>IDENTIFICATION</scope>
</reference>
<evidence type="ECO:0000259" key="15">
    <source>
        <dbReference type="Pfam" id="PF17039"/>
    </source>
</evidence>
<evidence type="ECO:0000256" key="1">
    <source>
        <dbReference type="ARBA" id="ARBA00004323"/>
    </source>
</evidence>
<feature type="domain" description="Fucosyltransferase N-terminal" evidence="15">
    <location>
        <begin position="233"/>
        <end position="323"/>
    </location>
</feature>
<name>A0A7M5WUF6_9CNID</name>
<feature type="domain" description="Fucosyltransferase C-terminal" evidence="14">
    <location>
        <begin position="384"/>
        <end position="559"/>
    </location>
</feature>
<keyword evidence="9 12" id="KW-0333">Golgi apparatus</keyword>
<keyword evidence="7" id="KW-0735">Signal-anchor</keyword>
<evidence type="ECO:0000313" key="16">
    <source>
        <dbReference type="EnsemblMetazoa" id="CLYHEMP013274.1"/>
    </source>
</evidence>
<accession>A0A7M5WUF6</accession>
<evidence type="ECO:0000256" key="10">
    <source>
        <dbReference type="ARBA" id="ARBA00023136"/>
    </source>
</evidence>
<keyword evidence="11" id="KW-0325">Glycoprotein</keyword>
<dbReference type="GO" id="GO:0008417">
    <property type="term" value="F:fucosyltransferase activity"/>
    <property type="evidence" value="ECO:0007669"/>
    <property type="project" value="InterPro"/>
</dbReference>
<evidence type="ECO:0000256" key="4">
    <source>
        <dbReference type="ARBA" id="ARBA00022676"/>
    </source>
</evidence>
<proteinExistence type="inferred from homology"/>
<keyword evidence="10 12" id="KW-0472">Membrane</keyword>
<keyword evidence="4 12" id="KW-0328">Glycosyltransferase</keyword>
<dbReference type="RefSeq" id="XP_066928687.1">
    <property type="nucleotide sequence ID" value="XM_067072586.1"/>
</dbReference>
<dbReference type="EC" id="2.4.1.-" evidence="12"/>
<evidence type="ECO:0000256" key="13">
    <source>
        <dbReference type="SAM" id="MobiDB-lite"/>
    </source>
</evidence>
<dbReference type="Pfam" id="PF00852">
    <property type="entry name" value="Glyco_transf_10"/>
    <property type="match status" value="1"/>
</dbReference>
<comment type="pathway">
    <text evidence="2">Protein modification; protein glycosylation.</text>
</comment>
<dbReference type="OrthoDB" id="427096at2759"/>
<dbReference type="SUPFAM" id="SSF53756">
    <property type="entry name" value="UDP-Glycosyltransferase/glycogen phosphorylase"/>
    <property type="match status" value="1"/>
</dbReference>
<protein>
    <recommendedName>
        <fullName evidence="12">Fucosyltransferase</fullName>
        <ecNumber evidence="12">2.4.1.-</ecNumber>
    </recommendedName>
</protein>
<keyword evidence="5 12" id="KW-0808">Transferase</keyword>
<dbReference type="Proteomes" id="UP000594262">
    <property type="component" value="Unplaced"/>
</dbReference>
<dbReference type="InterPro" id="IPR038577">
    <property type="entry name" value="GT10-like_C_sf"/>
</dbReference>
<dbReference type="Pfam" id="PF17039">
    <property type="entry name" value="Glyco_tran_10_N"/>
    <property type="match status" value="1"/>
</dbReference>
<comment type="similarity">
    <text evidence="3 12">Belongs to the glycosyltransferase 10 family.</text>
</comment>
<evidence type="ECO:0000256" key="12">
    <source>
        <dbReference type="RuleBase" id="RU003832"/>
    </source>
</evidence>
<evidence type="ECO:0000259" key="14">
    <source>
        <dbReference type="Pfam" id="PF00852"/>
    </source>
</evidence>
<dbReference type="UniPathway" id="UPA00378"/>
<dbReference type="FunFam" id="3.40.50.11660:FF:000002">
    <property type="entry name" value="Alpha-(1,3)-fucosyltransferase"/>
    <property type="match status" value="1"/>
</dbReference>
<evidence type="ECO:0000256" key="3">
    <source>
        <dbReference type="ARBA" id="ARBA00008919"/>
    </source>
</evidence>
<dbReference type="PANTHER" id="PTHR48438:SF1">
    <property type="entry name" value="ALPHA-(1,3)-FUCOSYLTRANSFERASE C-RELATED"/>
    <property type="match status" value="1"/>
</dbReference>
<dbReference type="AlphaFoldDB" id="A0A7M5WUF6"/>
<dbReference type="GO" id="GO:0000139">
    <property type="term" value="C:Golgi membrane"/>
    <property type="evidence" value="ECO:0007669"/>
    <property type="project" value="UniProtKB-SubCell"/>
</dbReference>
<organism evidence="16 17">
    <name type="scientific">Clytia hemisphaerica</name>
    <dbReference type="NCBI Taxonomy" id="252671"/>
    <lineage>
        <taxon>Eukaryota</taxon>
        <taxon>Metazoa</taxon>
        <taxon>Cnidaria</taxon>
        <taxon>Hydrozoa</taxon>
        <taxon>Hydroidolina</taxon>
        <taxon>Leptothecata</taxon>
        <taxon>Obeliida</taxon>
        <taxon>Clytiidae</taxon>
        <taxon>Clytia</taxon>
    </lineage>
</organism>
<dbReference type="EnsemblMetazoa" id="CLYHEMT013274.1">
    <property type="protein sequence ID" value="CLYHEMP013274.1"/>
    <property type="gene ID" value="CLYHEMG013274"/>
</dbReference>
<dbReference type="GeneID" id="136816258"/>
<dbReference type="InterPro" id="IPR055270">
    <property type="entry name" value="Glyco_tran_10_C"/>
</dbReference>
<dbReference type="Gene3D" id="3.40.50.11660">
    <property type="entry name" value="Glycosyl transferase family 10, C-terminal domain"/>
    <property type="match status" value="1"/>
</dbReference>
<evidence type="ECO:0000256" key="2">
    <source>
        <dbReference type="ARBA" id="ARBA00004922"/>
    </source>
</evidence>
<dbReference type="GO" id="GO:0032580">
    <property type="term" value="C:Golgi cisterna membrane"/>
    <property type="evidence" value="ECO:0007669"/>
    <property type="project" value="UniProtKB-SubCell"/>
</dbReference>
<dbReference type="InterPro" id="IPR031481">
    <property type="entry name" value="Glyco_tran_10_N"/>
</dbReference>
<keyword evidence="8 12" id="KW-1133">Transmembrane helix</keyword>
<dbReference type="InterPro" id="IPR001503">
    <property type="entry name" value="Glyco_trans_10"/>
</dbReference>
<keyword evidence="17" id="KW-1185">Reference proteome</keyword>
<evidence type="ECO:0000256" key="5">
    <source>
        <dbReference type="ARBA" id="ARBA00022679"/>
    </source>
</evidence>
<dbReference type="PANTHER" id="PTHR48438">
    <property type="entry name" value="ALPHA-(1,3)-FUCOSYLTRANSFERASE C-RELATED"/>
    <property type="match status" value="1"/>
</dbReference>
<sequence length="593" mass="69390">MGELRSILVTFSCFIIILTLTQYKMIEDILSKKSRAQDDSATSNTKRLFYDGLNTGKYLSQMRSSTNGLEQKRNWESSLQTVHHNSKTLEKLLNRIGEDSPELVNKGSNGLLDHLSTVLTTTHKIQVQRTEKHIQRKLTDVLKNSKKASTKTSGLVKEDLHIVQDQQTLKSTSPIEAENKPKTASSAKFENKKHAKNISKRKTKKLIFISLGLYNDRKEVMRSIPSDYNMTEMDGSKCPINECQITYDRTLINQSDAIFFDGRIIHELDIEILKRLRSKSESQIWIWMMHENPNFTYYNITQYDQFFNWSATYRPSSDIYIPYFGIQKLPPSQYLKQRDAQTMGHHSVTPFTFGRTLTPGHKGGQKKTPSLKHRQLPYLKNFAEGKDKKVLVVISHCDEYRMQMIRTLRQYIPVDLYGGCKDIINPELVQCHRDSPECEALMKRYKFYLAIENFYCTDYVTEKYYLNGLIRHIVPIVLNGGNYSDNENVFLPKSYINIEKFDTLKKLGEYLNYLDKNDTAYNEYHQWSYEYSVEPKHCMCKVCKALWDHEEIDRPIKTLKLSDFWDAEKLCQSYDREKFQKYIYIKNETTPKA</sequence>
<evidence type="ECO:0000256" key="6">
    <source>
        <dbReference type="ARBA" id="ARBA00022692"/>
    </source>
</evidence>
<comment type="subcellular location">
    <subcellularLocation>
        <location evidence="1">Golgi apparatus membrane</location>
        <topology evidence="1">Single-pass type II membrane protein</topology>
    </subcellularLocation>
    <subcellularLocation>
        <location evidence="12">Golgi apparatus</location>
        <location evidence="12">Golgi stack membrane</location>
        <topology evidence="12">Single-pass type II membrane protein</topology>
    </subcellularLocation>
</comment>
<evidence type="ECO:0000256" key="8">
    <source>
        <dbReference type="ARBA" id="ARBA00022989"/>
    </source>
</evidence>
<evidence type="ECO:0000256" key="7">
    <source>
        <dbReference type="ARBA" id="ARBA00022968"/>
    </source>
</evidence>
<feature type="transmembrane region" description="Helical" evidence="12">
    <location>
        <begin position="6"/>
        <end position="26"/>
    </location>
</feature>
<evidence type="ECO:0000256" key="9">
    <source>
        <dbReference type="ARBA" id="ARBA00023034"/>
    </source>
</evidence>